<dbReference type="EMBL" id="JBHUME010000022">
    <property type="protein sequence ID" value="MFD2615703.1"/>
    <property type="molecule type" value="Genomic_DNA"/>
</dbReference>
<dbReference type="RefSeq" id="WP_377607848.1">
    <property type="nucleotide sequence ID" value="NZ_JBHUME010000022.1"/>
</dbReference>
<comment type="caution">
    <text evidence="1">The sequence shown here is derived from an EMBL/GenBank/DDBJ whole genome shotgun (WGS) entry which is preliminary data.</text>
</comment>
<name>A0ABW5PLZ0_9BACL</name>
<dbReference type="Proteomes" id="UP001597541">
    <property type="component" value="Unassembled WGS sequence"/>
</dbReference>
<gene>
    <name evidence="1" type="ORF">ACFSUF_25165</name>
</gene>
<organism evidence="1 2">
    <name type="scientific">Paenibacillus gansuensis</name>
    <dbReference type="NCBI Taxonomy" id="306542"/>
    <lineage>
        <taxon>Bacteria</taxon>
        <taxon>Bacillati</taxon>
        <taxon>Bacillota</taxon>
        <taxon>Bacilli</taxon>
        <taxon>Bacillales</taxon>
        <taxon>Paenibacillaceae</taxon>
        <taxon>Paenibacillus</taxon>
    </lineage>
</organism>
<protein>
    <submittedName>
        <fullName evidence="1">Uncharacterized protein</fullName>
    </submittedName>
</protein>
<reference evidence="2" key="1">
    <citation type="journal article" date="2019" name="Int. J. Syst. Evol. Microbiol.">
        <title>The Global Catalogue of Microorganisms (GCM) 10K type strain sequencing project: providing services to taxonomists for standard genome sequencing and annotation.</title>
        <authorList>
            <consortium name="The Broad Institute Genomics Platform"/>
            <consortium name="The Broad Institute Genome Sequencing Center for Infectious Disease"/>
            <person name="Wu L."/>
            <person name="Ma J."/>
        </authorList>
    </citation>
    <scope>NUCLEOTIDE SEQUENCE [LARGE SCALE GENOMIC DNA]</scope>
    <source>
        <strain evidence="2">KCTC 3950</strain>
    </source>
</reference>
<evidence type="ECO:0000313" key="2">
    <source>
        <dbReference type="Proteomes" id="UP001597541"/>
    </source>
</evidence>
<proteinExistence type="predicted"/>
<accession>A0ABW5PLZ0</accession>
<evidence type="ECO:0000313" key="1">
    <source>
        <dbReference type="EMBL" id="MFD2615703.1"/>
    </source>
</evidence>
<keyword evidence="2" id="KW-1185">Reference proteome</keyword>
<sequence>MSAIEEAVTYINIAITKIDEDRIIAGVELVKREGTEAGKASWIPYVVMSLYYAREGDRRLSVRQTLLSVCYEAMRYVDDVTETVIYRCGSDCFVRSIEYREHVRAFANQRGVKTVIVRHHTKFIPNIMQLANDALERGESIIAAL</sequence>